<dbReference type="Proteomes" id="UP000245474">
    <property type="component" value="Unassembled WGS sequence"/>
</dbReference>
<name>A0A2U2N7I3_9GAMM</name>
<dbReference type="EMBL" id="QFFI01000004">
    <property type="protein sequence ID" value="PWG64939.1"/>
    <property type="molecule type" value="Genomic_DNA"/>
</dbReference>
<sequence length="312" mass="33898">MSWLRRRFRPGYDDPGAWGTPIEPGEETDEAIRRASADQARRSLQDPFGPLAVTFGAIEQVTLHGSVAPSRDAIINLTRAVLSADYYRARLRPPICGPGGLTDADNRARWERLQPWLAGRLAAVLTANLPGSLVERAVLARLPTTWLPDAPIRRALAGSVAAAGWAAPVRVTLSLRAPGGRDAGSRMEATLAAVGQTLAEGGLALLEPVHDPTRPPLAEPLLVVRALGTGADGAVTLICHEADAPETEIRLAVMRSGGDIRLSRQPRAGDRPSLCGLHCWCLQPADPPRFGAARVFRYVFPWWLLWWLRHRL</sequence>
<gene>
    <name evidence="1" type="ORF">DEM34_03855</name>
</gene>
<comment type="caution">
    <text evidence="1">The sequence shown here is derived from an EMBL/GenBank/DDBJ whole genome shotgun (WGS) entry which is preliminary data.</text>
</comment>
<reference evidence="1 2" key="1">
    <citation type="submission" date="2018-05" db="EMBL/GenBank/DDBJ databases">
        <title>Spiribacter halobius sp. nov., a moderately halophilic bacterium isolated from marine solar saltern.</title>
        <authorList>
            <person name="Zheng W.-S."/>
            <person name="Lu D.-C."/>
            <person name="Du Z.-J."/>
        </authorList>
    </citation>
    <scope>NUCLEOTIDE SEQUENCE [LARGE SCALE GENOMIC DNA]</scope>
    <source>
        <strain evidence="1 2">E85</strain>
    </source>
</reference>
<organism evidence="1 2">
    <name type="scientific">Sediminicurvatus halobius</name>
    <dbReference type="NCBI Taxonomy" id="2182432"/>
    <lineage>
        <taxon>Bacteria</taxon>
        <taxon>Pseudomonadati</taxon>
        <taxon>Pseudomonadota</taxon>
        <taxon>Gammaproteobacteria</taxon>
        <taxon>Chromatiales</taxon>
        <taxon>Ectothiorhodospiraceae</taxon>
        <taxon>Sediminicurvatus</taxon>
    </lineage>
</organism>
<accession>A0A2U2N7I3</accession>
<dbReference type="AlphaFoldDB" id="A0A2U2N7I3"/>
<protein>
    <submittedName>
        <fullName evidence="1">Uncharacterized protein</fullName>
    </submittedName>
</protein>
<evidence type="ECO:0000313" key="2">
    <source>
        <dbReference type="Proteomes" id="UP000245474"/>
    </source>
</evidence>
<keyword evidence="2" id="KW-1185">Reference proteome</keyword>
<evidence type="ECO:0000313" key="1">
    <source>
        <dbReference type="EMBL" id="PWG64939.1"/>
    </source>
</evidence>
<dbReference type="RefSeq" id="WP_109676441.1">
    <property type="nucleotide sequence ID" value="NZ_CP086615.1"/>
</dbReference>
<proteinExistence type="predicted"/>